<evidence type="ECO:0000259" key="8">
    <source>
        <dbReference type="Pfam" id="PF00479"/>
    </source>
</evidence>
<dbReference type="PANTHER" id="PTHR23429:SF0">
    <property type="entry name" value="GLUCOSE-6-PHOSPHATE 1-DEHYDROGENASE"/>
    <property type="match status" value="1"/>
</dbReference>
<feature type="binding site" evidence="7">
    <location>
        <position position="60"/>
    </location>
    <ligand>
        <name>NADP(+)</name>
        <dbReference type="ChEBI" id="CHEBI:58349"/>
    </ligand>
</feature>
<dbReference type="GO" id="GO:0006006">
    <property type="term" value="P:glucose metabolic process"/>
    <property type="evidence" value="ECO:0007669"/>
    <property type="project" value="UniProtKB-KW"/>
</dbReference>
<name>A0A1M6REB3_9GAMM</name>
<evidence type="ECO:0000256" key="5">
    <source>
        <dbReference type="ARBA" id="ARBA00023002"/>
    </source>
</evidence>
<protein>
    <recommendedName>
        <fullName evidence="7">Glucose-6-phosphate 1-dehydrogenase</fullName>
        <shortName evidence="7">G6PD</shortName>
        <ecNumber evidence="7">1.1.1.49</ecNumber>
    </recommendedName>
</protein>
<dbReference type="InterPro" id="IPR001282">
    <property type="entry name" value="G6P_DH"/>
</dbReference>
<dbReference type="SUPFAM" id="SSF55347">
    <property type="entry name" value="Glyceraldehyde-3-phosphate dehydrogenase-like, C-terminal domain"/>
    <property type="match status" value="1"/>
</dbReference>
<evidence type="ECO:0000256" key="2">
    <source>
        <dbReference type="ARBA" id="ARBA00009975"/>
    </source>
</evidence>
<dbReference type="PRINTS" id="PR00079">
    <property type="entry name" value="G6PDHDRGNASE"/>
</dbReference>
<accession>A0A1M6REB3</accession>
<keyword evidence="4 7" id="KW-0521">NADP</keyword>
<sequence>MSQDTRSRSARSSDAVGTEVDFVLFGALGDLSQRKLYPALYQLDRENLLAKGTRLLGAGRQEVDLEGFRSRVEAALKEYVDAEELDRSVLKRFLARLDYRCVDATQPEGYAGIREWRQDAGERPMVVYLAVGASLYGDICRYLQESGSLDEHSRVVVEKPIGYDLESSAEINDAIGAVFPESRIYRIDHYLGKETVQNLIALRFANPLFGTQWNQNHISHVEITVAEKVGIEGRWGYFDQAGQLRDMVQNHLLQLVCLIAMDPPANLDADAIRDEKVKVLKALKPFTDDMLGRDVVRGQYIAGTSDGVRVPGYLEEPDANTESHTETFVAMKTEVANWRWAGVPFYLRTGKRMPEKLSQIVIHFRQQPHYIFDPDQRALAANKLVIRLQPDEGIALQVLTKDSGLDKGMRLRPGPLHLDFHSAFAKTRIPDAYERLLLEVMKGQQYLFVRRDEVEHAWQWCDSLINAWQSREELPRRYPAGSWGPVASIAMITQDGRSWYEDY</sequence>
<dbReference type="NCBIfam" id="TIGR00871">
    <property type="entry name" value="zwf"/>
    <property type="match status" value="1"/>
</dbReference>
<dbReference type="EMBL" id="FRAL01000002">
    <property type="protein sequence ID" value="SHK30708.1"/>
    <property type="molecule type" value="Genomic_DNA"/>
</dbReference>
<evidence type="ECO:0000256" key="4">
    <source>
        <dbReference type="ARBA" id="ARBA00022857"/>
    </source>
</evidence>
<evidence type="ECO:0000313" key="10">
    <source>
        <dbReference type="EMBL" id="SHK30708.1"/>
    </source>
</evidence>
<dbReference type="AlphaFoldDB" id="A0A1M6REB3"/>
<dbReference type="Gene3D" id="3.30.360.10">
    <property type="entry name" value="Dihydrodipicolinate Reductase, domain 2"/>
    <property type="match status" value="1"/>
</dbReference>
<comment type="caution">
    <text evidence="7">Lacks conserved residue(s) required for the propagation of feature annotation.</text>
</comment>
<feature type="active site" description="Proton acceptor" evidence="7">
    <location>
        <position position="251"/>
    </location>
</feature>
<keyword evidence="3 7" id="KW-0313">Glucose metabolism</keyword>
<dbReference type="OrthoDB" id="9802739at2"/>
<dbReference type="InterPro" id="IPR022675">
    <property type="entry name" value="G6P_DH_C"/>
</dbReference>
<dbReference type="InterPro" id="IPR019796">
    <property type="entry name" value="G6P_DH_AS"/>
</dbReference>
<dbReference type="GO" id="GO:0005829">
    <property type="term" value="C:cytosol"/>
    <property type="evidence" value="ECO:0007669"/>
    <property type="project" value="TreeGrafter"/>
</dbReference>
<evidence type="ECO:0000256" key="7">
    <source>
        <dbReference type="HAMAP-Rule" id="MF_00966"/>
    </source>
</evidence>
<dbReference type="Pfam" id="PF00479">
    <property type="entry name" value="G6PD_N"/>
    <property type="match status" value="1"/>
</dbReference>
<dbReference type="GO" id="GO:0009051">
    <property type="term" value="P:pentose-phosphate shunt, oxidative branch"/>
    <property type="evidence" value="ECO:0007669"/>
    <property type="project" value="TreeGrafter"/>
</dbReference>
<dbReference type="Gene3D" id="3.40.50.720">
    <property type="entry name" value="NAD(P)-binding Rossmann-like Domain"/>
    <property type="match status" value="1"/>
</dbReference>
<keyword evidence="6 7" id="KW-0119">Carbohydrate metabolism</keyword>
<dbReference type="InterPro" id="IPR022674">
    <property type="entry name" value="G6P_DH_NAD-bd"/>
</dbReference>
<gene>
    <name evidence="7" type="primary">zwf</name>
    <name evidence="10" type="ORF">SAMN05192556_102293</name>
</gene>
<comment type="pathway">
    <text evidence="1 7">Carbohydrate degradation; pentose phosphate pathway; D-ribulose 5-phosphate from D-glucose 6-phosphate (oxidative stage): step 1/3.</text>
</comment>
<reference evidence="11" key="1">
    <citation type="submission" date="2016-11" db="EMBL/GenBank/DDBJ databases">
        <authorList>
            <person name="Varghese N."/>
            <person name="Submissions S."/>
        </authorList>
    </citation>
    <scope>NUCLEOTIDE SEQUENCE [LARGE SCALE GENOMIC DNA]</scope>
    <source>
        <strain evidence="11">ALO Sharm</strain>
    </source>
</reference>
<dbReference type="InterPro" id="IPR036291">
    <property type="entry name" value="NAD(P)-bd_dom_sf"/>
</dbReference>
<organism evidence="10 11">
    <name type="scientific">Halomonas caseinilytica</name>
    <dbReference type="NCBI Taxonomy" id="438744"/>
    <lineage>
        <taxon>Bacteria</taxon>
        <taxon>Pseudomonadati</taxon>
        <taxon>Pseudomonadota</taxon>
        <taxon>Gammaproteobacteria</taxon>
        <taxon>Oceanospirillales</taxon>
        <taxon>Halomonadaceae</taxon>
        <taxon>Halomonas</taxon>
    </lineage>
</organism>
<feature type="binding site" evidence="7">
    <location>
        <position position="356"/>
    </location>
    <ligand>
        <name>substrate</name>
    </ligand>
</feature>
<evidence type="ECO:0000256" key="6">
    <source>
        <dbReference type="ARBA" id="ARBA00023277"/>
    </source>
</evidence>
<feature type="binding site" evidence="7">
    <location>
        <position position="193"/>
    </location>
    <ligand>
        <name>substrate</name>
    </ligand>
</feature>
<feature type="binding site" evidence="7">
    <location>
        <position position="351"/>
    </location>
    <ligand>
        <name>substrate</name>
    </ligand>
</feature>
<dbReference type="RefSeq" id="WP_064699508.1">
    <property type="nucleotide sequence ID" value="NZ_BDEO01000007.1"/>
</dbReference>
<dbReference type="Pfam" id="PF02781">
    <property type="entry name" value="G6PD_C"/>
    <property type="match status" value="1"/>
</dbReference>
<feature type="binding site" evidence="7">
    <location>
        <position position="246"/>
    </location>
    <ligand>
        <name>substrate</name>
    </ligand>
</feature>
<keyword evidence="11" id="KW-1185">Reference proteome</keyword>
<dbReference type="GO" id="GO:0004345">
    <property type="term" value="F:glucose-6-phosphate dehydrogenase activity"/>
    <property type="evidence" value="ECO:0007669"/>
    <property type="project" value="UniProtKB-UniRule"/>
</dbReference>
<feature type="binding site" evidence="7">
    <location>
        <position position="227"/>
    </location>
    <ligand>
        <name>substrate</name>
    </ligand>
</feature>
<dbReference type="GO" id="GO:0050661">
    <property type="term" value="F:NADP binding"/>
    <property type="evidence" value="ECO:0007669"/>
    <property type="project" value="UniProtKB-UniRule"/>
</dbReference>
<evidence type="ECO:0000256" key="1">
    <source>
        <dbReference type="ARBA" id="ARBA00004937"/>
    </source>
</evidence>
<dbReference type="PANTHER" id="PTHR23429">
    <property type="entry name" value="GLUCOSE-6-PHOSPHATE 1-DEHYDROGENASE G6PD"/>
    <property type="match status" value="1"/>
</dbReference>
<dbReference type="SUPFAM" id="SSF51735">
    <property type="entry name" value="NAD(P)-binding Rossmann-fold domains"/>
    <property type="match status" value="1"/>
</dbReference>
<dbReference type="PIRSF" id="PIRSF000110">
    <property type="entry name" value="G6PD"/>
    <property type="match status" value="1"/>
</dbReference>
<comment type="function">
    <text evidence="7">Catalyzes the oxidation of glucose 6-phosphate to 6-phosphogluconolactone.</text>
</comment>
<feature type="binding site" evidence="7">
    <location>
        <position position="159"/>
    </location>
    <ligand>
        <name>NADP(+)</name>
        <dbReference type="ChEBI" id="CHEBI:58349"/>
    </ligand>
</feature>
<dbReference type="EC" id="1.1.1.49" evidence="7"/>
<feature type="binding site" evidence="7">
    <location>
        <position position="189"/>
    </location>
    <ligand>
        <name>substrate</name>
    </ligand>
</feature>
<evidence type="ECO:0000313" key="11">
    <source>
        <dbReference type="Proteomes" id="UP000184248"/>
    </source>
</evidence>
<feature type="domain" description="Glucose-6-phosphate dehydrogenase C-terminal" evidence="9">
    <location>
        <begin position="201"/>
        <end position="499"/>
    </location>
</feature>
<keyword evidence="5 7" id="KW-0560">Oxidoreductase</keyword>
<dbReference type="PROSITE" id="PS00069">
    <property type="entry name" value="G6P_DEHYDROGENASE"/>
    <property type="match status" value="1"/>
</dbReference>
<dbReference type="Proteomes" id="UP000184248">
    <property type="component" value="Unassembled WGS sequence"/>
</dbReference>
<evidence type="ECO:0000259" key="9">
    <source>
        <dbReference type="Pfam" id="PF02781"/>
    </source>
</evidence>
<proteinExistence type="inferred from homology"/>
<dbReference type="UniPathway" id="UPA00115">
    <property type="reaction ID" value="UER00408"/>
</dbReference>
<comment type="similarity">
    <text evidence="2 7">Belongs to the glucose-6-phosphate dehydrogenase family.</text>
</comment>
<dbReference type="FunFam" id="3.30.360.10:FF:000011">
    <property type="entry name" value="Glucose-6-phosphate 1-dehydrogenase"/>
    <property type="match status" value="1"/>
</dbReference>
<dbReference type="HAMAP" id="MF_00966">
    <property type="entry name" value="G6PD"/>
    <property type="match status" value="1"/>
</dbReference>
<comment type="catalytic activity">
    <reaction evidence="7">
        <text>D-glucose 6-phosphate + NADP(+) = 6-phospho-D-glucono-1,5-lactone + NADPH + H(+)</text>
        <dbReference type="Rhea" id="RHEA:15841"/>
        <dbReference type="ChEBI" id="CHEBI:15378"/>
        <dbReference type="ChEBI" id="CHEBI:57783"/>
        <dbReference type="ChEBI" id="CHEBI:57955"/>
        <dbReference type="ChEBI" id="CHEBI:58349"/>
        <dbReference type="ChEBI" id="CHEBI:61548"/>
        <dbReference type="EC" id="1.1.1.49"/>
    </reaction>
</comment>
<feature type="domain" description="Glucose-6-phosphate dehydrogenase NAD-binding" evidence="8">
    <location>
        <begin position="23"/>
        <end position="198"/>
    </location>
</feature>
<evidence type="ECO:0000256" key="3">
    <source>
        <dbReference type="ARBA" id="ARBA00022526"/>
    </source>
</evidence>